<dbReference type="GO" id="GO:0001913">
    <property type="term" value="P:T cell mediated cytotoxicity"/>
    <property type="evidence" value="ECO:0007669"/>
    <property type="project" value="TreeGrafter"/>
</dbReference>
<protein>
    <recommendedName>
        <fullName evidence="6">Perforin-1-like</fullName>
    </recommendedName>
</protein>
<evidence type="ECO:0008006" key="6">
    <source>
        <dbReference type="Google" id="ProtNLM"/>
    </source>
</evidence>
<keyword evidence="5" id="KW-1185">Reference proteome</keyword>
<dbReference type="SMART" id="SM00457">
    <property type="entry name" value="MACPF"/>
    <property type="match status" value="1"/>
</dbReference>
<feature type="domain" description="C2" evidence="2">
    <location>
        <begin position="377"/>
        <end position="490"/>
    </location>
</feature>
<evidence type="ECO:0000313" key="5">
    <source>
        <dbReference type="Proteomes" id="UP001219934"/>
    </source>
</evidence>
<evidence type="ECO:0000259" key="3">
    <source>
        <dbReference type="PROSITE" id="PS51412"/>
    </source>
</evidence>
<accession>A0AAD6FQG9</accession>
<proteinExistence type="predicted"/>
<dbReference type="SMART" id="SM00239">
    <property type="entry name" value="C2"/>
    <property type="match status" value="2"/>
</dbReference>
<comment type="caution">
    <text evidence="4">The sequence shown here is derived from an EMBL/GenBank/DDBJ whole genome shotgun (WGS) entry which is preliminary data.</text>
</comment>
<dbReference type="InterPro" id="IPR000008">
    <property type="entry name" value="C2_dom"/>
</dbReference>
<dbReference type="Proteomes" id="UP001219934">
    <property type="component" value="Unassembled WGS sequence"/>
</dbReference>
<dbReference type="PANTHER" id="PTHR46096:SF1">
    <property type="entry name" value="PERFORIN 1.5"/>
    <property type="match status" value="1"/>
</dbReference>
<dbReference type="Pfam" id="PF01823">
    <property type="entry name" value="MACPF"/>
    <property type="match status" value="2"/>
</dbReference>
<dbReference type="Pfam" id="PF00168">
    <property type="entry name" value="C2"/>
    <property type="match status" value="2"/>
</dbReference>
<dbReference type="Gene3D" id="2.60.40.150">
    <property type="entry name" value="C2 domain"/>
    <property type="match status" value="2"/>
</dbReference>
<feature type="signal peptide" evidence="1">
    <location>
        <begin position="1"/>
        <end position="24"/>
    </location>
</feature>
<feature type="domain" description="C2" evidence="2">
    <location>
        <begin position="677"/>
        <end position="791"/>
    </location>
</feature>
<dbReference type="GO" id="GO:0016020">
    <property type="term" value="C:membrane"/>
    <property type="evidence" value="ECO:0007669"/>
    <property type="project" value="TreeGrafter"/>
</dbReference>
<feature type="domain" description="MACPF" evidence="3">
    <location>
        <begin position="29"/>
        <end position="373"/>
    </location>
</feature>
<dbReference type="GO" id="GO:0001771">
    <property type="term" value="P:immunological synapse formation"/>
    <property type="evidence" value="ECO:0007669"/>
    <property type="project" value="TreeGrafter"/>
</dbReference>
<name>A0AAD6FQG9_9TELE</name>
<dbReference type="SUPFAM" id="SSF49562">
    <property type="entry name" value="C2 domain (Calcium/lipid-binding domain, CaLB)"/>
    <property type="match status" value="2"/>
</dbReference>
<dbReference type="PANTHER" id="PTHR46096">
    <property type="entry name" value="PERFORIN-1"/>
    <property type="match status" value="1"/>
</dbReference>
<gene>
    <name evidence="4" type="ORF">JOQ06_012757</name>
</gene>
<dbReference type="GO" id="GO:0051607">
    <property type="term" value="P:defense response to virus"/>
    <property type="evidence" value="ECO:0007669"/>
    <property type="project" value="TreeGrafter"/>
</dbReference>
<dbReference type="InterPro" id="IPR052784">
    <property type="entry name" value="Perforin-1_pore-forming"/>
</dbReference>
<sequence>MLSFSSPPLLHLSVLLFLSSSVLSCGVGNYSQCHTAPFVPGHNLVGEGFDVVTLQRKGAYMIDVKTYMTPAGTCTLCSNPLQGHQLQKLPVSAVDWRAFSRCNADLYSSSHTDVSSLVHTYTSQDSNDWKVGLNVDKFVTAGLEVGGTKSSAYKFSSERTREDRYSFSTHRITCSHYGYRVSLRPPLSSEFSKDLERLPSSYNSYTRTQFSDLIHTYGTHYIRQVYLGGRLRRVTASRICLSTLNGLTSNEVHSCLSVGVSVGLGKVSLSASHKSCSNVLENKDVSTSFSSGLHQHYTEVMGGSGWLGDFSLSRNDSLGYVNWLNSLKEHPDVVSYSLRPMYELMPLETQRAGMKAAIEQYLEDNAVNKSSIVTNCGGGTPNLAPNCCPQKASRGKLEVTIIRGWNLKGDLIGRTESYANMFYGSFHYRTHMIRSNDPWWNSYYNLGKVDTHGGLRVEVWDKDLNFDDHLGSCVVYLRQGTHRHSCPAKKGGFEFQYTLTCDPHLTGDRCNRYKPSPNSLLSTFTSQDSSDWKVGLTFRDSSLEVGGTRSSAYSFATARIREDRSAFSTHRASCRHYSKVLQNKDVSASFSSGLHQHYTEVIGGKGWTGEFSLTHNNSLGFLNWLKTLKDHPDIVWYSLRPLYQLVSDTSRRTGLKAAIEDYLKDNSIKKSVSPPTCRSVPNLDSNCCPKQTWRGNLVVTIVRAWNLKGDRWGTTESYAEMWYGSFYRRTHMIHSNNPRWNARYSLGNVDTHLGLKIEVWDEDWGRDDHLGSCVKTLSQGTHRFTCYAKKGGVEVVYSLTCDRHLTGDRCDRYKPSP</sequence>
<keyword evidence="1" id="KW-0732">Signal</keyword>
<dbReference type="GO" id="GO:0022829">
    <property type="term" value="F:wide pore channel activity"/>
    <property type="evidence" value="ECO:0007669"/>
    <property type="project" value="TreeGrafter"/>
</dbReference>
<reference evidence="4" key="1">
    <citation type="submission" date="2022-11" db="EMBL/GenBank/DDBJ databases">
        <title>Chromosome-level genome of Pogonophryne albipinna.</title>
        <authorList>
            <person name="Jo E."/>
        </authorList>
    </citation>
    <scope>NUCLEOTIDE SEQUENCE</scope>
    <source>
        <strain evidence="4">SGF0006</strain>
        <tissue evidence="4">Muscle</tissue>
    </source>
</reference>
<evidence type="ECO:0000259" key="2">
    <source>
        <dbReference type="PROSITE" id="PS50004"/>
    </source>
</evidence>
<evidence type="ECO:0000256" key="1">
    <source>
        <dbReference type="SAM" id="SignalP"/>
    </source>
</evidence>
<dbReference type="InterPro" id="IPR020864">
    <property type="entry name" value="MACPF"/>
</dbReference>
<organism evidence="4 5">
    <name type="scientific">Pogonophryne albipinna</name>
    <dbReference type="NCBI Taxonomy" id="1090488"/>
    <lineage>
        <taxon>Eukaryota</taxon>
        <taxon>Metazoa</taxon>
        <taxon>Chordata</taxon>
        <taxon>Craniata</taxon>
        <taxon>Vertebrata</taxon>
        <taxon>Euteleostomi</taxon>
        <taxon>Actinopterygii</taxon>
        <taxon>Neopterygii</taxon>
        <taxon>Teleostei</taxon>
        <taxon>Neoteleostei</taxon>
        <taxon>Acanthomorphata</taxon>
        <taxon>Eupercaria</taxon>
        <taxon>Perciformes</taxon>
        <taxon>Notothenioidei</taxon>
        <taxon>Pogonophryne</taxon>
    </lineage>
</organism>
<feature type="chain" id="PRO_5042061459" description="Perforin-1-like" evidence="1">
    <location>
        <begin position="25"/>
        <end position="817"/>
    </location>
</feature>
<evidence type="ECO:0000313" key="4">
    <source>
        <dbReference type="EMBL" id="KAJ4944212.1"/>
    </source>
</evidence>
<dbReference type="PROSITE" id="PS50004">
    <property type="entry name" value="C2"/>
    <property type="match status" value="2"/>
</dbReference>
<dbReference type="AlphaFoldDB" id="A0AAD6FQG9"/>
<dbReference type="PROSITE" id="PS51412">
    <property type="entry name" value="MACPF_2"/>
    <property type="match status" value="1"/>
</dbReference>
<dbReference type="InterPro" id="IPR035892">
    <property type="entry name" value="C2_domain_sf"/>
</dbReference>
<dbReference type="EMBL" id="JAPTMU010000004">
    <property type="protein sequence ID" value="KAJ4944212.1"/>
    <property type="molecule type" value="Genomic_DNA"/>
</dbReference>